<organism evidence="1 2">
    <name type="scientific">Hucho hucho</name>
    <name type="common">huchen</name>
    <dbReference type="NCBI Taxonomy" id="62062"/>
    <lineage>
        <taxon>Eukaryota</taxon>
        <taxon>Metazoa</taxon>
        <taxon>Chordata</taxon>
        <taxon>Craniata</taxon>
        <taxon>Vertebrata</taxon>
        <taxon>Euteleostomi</taxon>
        <taxon>Actinopterygii</taxon>
        <taxon>Neopterygii</taxon>
        <taxon>Teleostei</taxon>
        <taxon>Protacanthopterygii</taxon>
        <taxon>Salmoniformes</taxon>
        <taxon>Salmonidae</taxon>
        <taxon>Salmoninae</taxon>
        <taxon>Hucho</taxon>
    </lineage>
</organism>
<reference evidence="1" key="2">
    <citation type="submission" date="2025-08" db="UniProtKB">
        <authorList>
            <consortium name="Ensembl"/>
        </authorList>
    </citation>
    <scope>IDENTIFICATION</scope>
</reference>
<proteinExistence type="predicted"/>
<name>A0A4W5LA59_9TELE</name>
<sequence length="94" mass="10794">MLTHSLSFFLYTSNSFSLPLDLPLGDMQPLPKRRTVEKSNRSGAQALANMQLQQPAFIHSETDRRNDTQQKYITMGCYILILVQLSIQCKYTHC</sequence>
<dbReference type="AlphaFoldDB" id="A0A4W5LA59"/>
<evidence type="ECO:0000313" key="1">
    <source>
        <dbReference type="Ensembl" id="ENSHHUP00000022701.1"/>
    </source>
</evidence>
<reference evidence="2" key="1">
    <citation type="submission" date="2018-06" db="EMBL/GenBank/DDBJ databases">
        <title>Genome assembly of Danube salmon.</title>
        <authorList>
            <person name="Macqueen D.J."/>
            <person name="Gundappa M.K."/>
        </authorList>
    </citation>
    <scope>NUCLEOTIDE SEQUENCE [LARGE SCALE GENOMIC DNA]</scope>
</reference>
<protein>
    <submittedName>
        <fullName evidence="1">Uncharacterized protein</fullName>
    </submittedName>
</protein>
<reference evidence="1" key="3">
    <citation type="submission" date="2025-09" db="UniProtKB">
        <authorList>
            <consortium name="Ensembl"/>
        </authorList>
    </citation>
    <scope>IDENTIFICATION</scope>
</reference>
<dbReference type="Ensembl" id="ENSHHUT00000023562.1">
    <property type="protein sequence ID" value="ENSHHUP00000022701.1"/>
    <property type="gene ID" value="ENSHHUG00000014231.1"/>
</dbReference>
<keyword evidence="2" id="KW-1185">Reference proteome</keyword>
<dbReference type="Proteomes" id="UP000314982">
    <property type="component" value="Unassembled WGS sequence"/>
</dbReference>
<evidence type="ECO:0000313" key="2">
    <source>
        <dbReference type="Proteomes" id="UP000314982"/>
    </source>
</evidence>
<accession>A0A4W5LA59</accession>